<comment type="function">
    <text evidence="5">Fibrinolytic activity; shows preferential cleavage of Arg-Gly bonds in all three fibrinogen chains. Contact with the caterpillars causes severe bleeding, due the anticoagulant effect of the protein.</text>
</comment>
<evidence type="ECO:0000256" key="2">
    <source>
        <dbReference type="ARBA" id="ARBA00022656"/>
    </source>
</evidence>
<comment type="subcellular location">
    <subcellularLocation>
        <location evidence="1">Secreted</location>
        <location evidence="1">Extracellular space</location>
    </subcellularLocation>
</comment>
<name>A0A9P0TQF8_PIEBR</name>
<feature type="compositionally biased region" description="Polar residues" evidence="7">
    <location>
        <begin position="58"/>
        <end position="75"/>
    </location>
</feature>
<dbReference type="Proteomes" id="UP001152562">
    <property type="component" value="Unassembled WGS sequence"/>
</dbReference>
<feature type="domain" description="Peptidase S1" evidence="9">
    <location>
        <begin position="206"/>
        <end position="451"/>
    </location>
</feature>
<feature type="chain" id="PRO_5040422895" description="Peptidase S1 domain-containing protein" evidence="8">
    <location>
        <begin position="21"/>
        <end position="701"/>
    </location>
</feature>
<evidence type="ECO:0000256" key="3">
    <source>
        <dbReference type="ARBA" id="ARBA00023157"/>
    </source>
</evidence>
<dbReference type="EMBL" id="CALOZG010000029">
    <property type="protein sequence ID" value="CAH4033037.1"/>
    <property type="molecule type" value="Genomic_DNA"/>
</dbReference>
<dbReference type="PROSITE" id="PS00134">
    <property type="entry name" value="TRYPSIN_HIS"/>
    <property type="match status" value="1"/>
</dbReference>
<dbReference type="PANTHER" id="PTHR24252">
    <property type="entry name" value="ACROSIN-RELATED"/>
    <property type="match status" value="1"/>
</dbReference>
<evidence type="ECO:0000256" key="6">
    <source>
        <dbReference type="ARBA" id="ARBA00084094"/>
    </source>
</evidence>
<feature type="region of interest" description="Disordered" evidence="7">
    <location>
        <begin position="47"/>
        <end position="94"/>
    </location>
</feature>
<dbReference type="GO" id="GO:0090729">
    <property type="term" value="F:toxin activity"/>
    <property type="evidence" value="ECO:0007669"/>
    <property type="project" value="UniProtKB-KW"/>
</dbReference>
<dbReference type="InterPro" id="IPR001254">
    <property type="entry name" value="Trypsin_dom"/>
</dbReference>
<feature type="compositionally biased region" description="Low complexity" evidence="7">
    <location>
        <begin position="456"/>
        <end position="468"/>
    </location>
</feature>
<evidence type="ECO:0000256" key="1">
    <source>
        <dbReference type="ARBA" id="ARBA00004239"/>
    </source>
</evidence>
<keyword evidence="2" id="KW-0800">Toxin</keyword>
<dbReference type="GO" id="GO:0005576">
    <property type="term" value="C:extracellular region"/>
    <property type="evidence" value="ECO:0007669"/>
    <property type="project" value="UniProtKB-SubCell"/>
</dbReference>
<dbReference type="SMART" id="SM00020">
    <property type="entry name" value="Tryp_SPc"/>
    <property type="match status" value="1"/>
</dbReference>
<keyword evidence="11" id="KW-1185">Reference proteome</keyword>
<dbReference type="PROSITE" id="PS50240">
    <property type="entry name" value="TRYPSIN_DOM"/>
    <property type="match status" value="1"/>
</dbReference>
<feature type="compositionally biased region" description="Low complexity" evidence="7">
    <location>
        <begin position="495"/>
        <end position="509"/>
    </location>
</feature>
<accession>A0A9P0TQF8</accession>
<feature type="compositionally biased region" description="Polar residues" evidence="7">
    <location>
        <begin position="585"/>
        <end position="595"/>
    </location>
</feature>
<dbReference type="InterPro" id="IPR009003">
    <property type="entry name" value="Peptidase_S1_PA"/>
</dbReference>
<dbReference type="GO" id="GO:0006508">
    <property type="term" value="P:proteolysis"/>
    <property type="evidence" value="ECO:0007669"/>
    <property type="project" value="InterPro"/>
</dbReference>
<proteinExistence type="predicted"/>
<keyword evidence="6" id="KW-1205">Fibrinolytic toxin</keyword>
<feature type="compositionally biased region" description="Polar residues" evidence="7">
    <location>
        <begin position="537"/>
        <end position="546"/>
    </location>
</feature>
<protein>
    <recommendedName>
        <fullName evidence="9">Peptidase S1 domain-containing protein</fullName>
    </recommendedName>
</protein>
<organism evidence="10 11">
    <name type="scientific">Pieris brassicae</name>
    <name type="common">White butterfly</name>
    <name type="synonym">Large white butterfly</name>
    <dbReference type="NCBI Taxonomy" id="7116"/>
    <lineage>
        <taxon>Eukaryota</taxon>
        <taxon>Metazoa</taxon>
        <taxon>Ecdysozoa</taxon>
        <taxon>Arthropoda</taxon>
        <taxon>Hexapoda</taxon>
        <taxon>Insecta</taxon>
        <taxon>Pterygota</taxon>
        <taxon>Neoptera</taxon>
        <taxon>Endopterygota</taxon>
        <taxon>Lepidoptera</taxon>
        <taxon>Glossata</taxon>
        <taxon>Ditrysia</taxon>
        <taxon>Papilionoidea</taxon>
        <taxon>Pieridae</taxon>
        <taxon>Pierinae</taxon>
        <taxon>Pieris</taxon>
    </lineage>
</organism>
<keyword evidence="8" id="KW-0732">Signal</keyword>
<evidence type="ECO:0000256" key="7">
    <source>
        <dbReference type="SAM" id="MobiDB-lite"/>
    </source>
</evidence>
<evidence type="ECO:0000259" key="9">
    <source>
        <dbReference type="PROSITE" id="PS50240"/>
    </source>
</evidence>
<dbReference type="Gene3D" id="2.40.10.10">
    <property type="entry name" value="Trypsin-like serine proteases"/>
    <property type="match status" value="1"/>
</dbReference>
<comment type="caution">
    <text evidence="10">The sequence shown here is derived from an EMBL/GenBank/DDBJ whole genome shotgun (WGS) entry which is preliminary data.</text>
</comment>
<feature type="compositionally biased region" description="Basic and acidic residues" evidence="7">
    <location>
        <begin position="85"/>
        <end position="94"/>
    </location>
</feature>
<dbReference type="AlphaFoldDB" id="A0A9P0TQF8"/>
<feature type="compositionally biased region" description="Low complexity" evidence="7">
    <location>
        <begin position="517"/>
        <end position="536"/>
    </location>
</feature>
<keyword evidence="3" id="KW-1015">Disulfide bond</keyword>
<feature type="region of interest" description="Disordered" evidence="7">
    <location>
        <begin position="456"/>
        <end position="547"/>
    </location>
</feature>
<dbReference type="CDD" id="cd00190">
    <property type="entry name" value="Tryp_SPc"/>
    <property type="match status" value="1"/>
</dbReference>
<gene>
    <name evidence="10" type="ORF">PIBRA_LOCUS9368</name>
</gene>
<dbReference type="GO" id="GO:0004252">
    <property type="term" value="F:serine-type endopeptidase activity"/>
    <property type="evidence" value="ECO:0007669"/>
    <property type="project" value="InterPro"/>
</dbReference>
<feature type="compositionally biased region" description="Low complexity" evidence="7">
    <location>
        <begin position="612"/>
        <end position="622"/>
    </location>
</feature>
<sequence length="701" mass="79202">MVRFGYTSLLLFICVTHTTSQYYDIFSDLQPFLQTSRPYYDVAQNTRKATSKARLNHATESTTRHTATPVQSSHSNVKRTQKPKNSKDVSKNDQVHFINDGYSNRYTTQNPFSNRPGVKPAVTNGPPITNKPPSTAAFVSPELIRGPDVTYMSSTERRRHLDLAEKMCDKYKSLDVKQVQAIPLVPSPRPIKVNVSSCLPSKVPLVVGGVIVNIKDFPHMTLLGWPKIHSAEYSWKCGGSLLSDRYVLTAAHCAYQDKDNNVQTGPPHAVQLGSSYLNDAGALVVKVSAAIRHPNYKLPKSYYDIALIKMAKSVSFSEVIRPACLGTPPSPGDHIIASGWGKTEFGGDQSPELRSVSIPVWDIPQCREVLGTSRKIPEGPSRDTQICAGELDGGKDTCQGDSGGPAQIQDGCVWRIVAVTSLGRSCGAPRTPALYAIANPVFISAVVFSEQTNKRNVVNSRNANQNNQGSTRVTNKNDNKRRETHETGNSRTQNDGKLYYDGDQGYDGYNTRTESINQNKRNNNQNTDTSNYNQNTHNVDSVSDYNENSRHTYESTTIKYINYDSYDAIHKINQQNYYQTDKNLKQQNQQNYHQESSNQNYNDYQNDDSDTYSRNKYNNGNDNNDRNSNNDRNTYNNRNNNNNRNTNNDWNNNNDRNSYNYRNSNNDWNNNNDRNGYYSRNNYSNRDNQYDSQSEGRVWWT</sequence>
<feature type="compositionally biased region" description="Basic and acidic residues" evidence="7">
    <location>
        <begin position="475"/>
        <end position="488"/>
    </location>
</feature>
<keyword evidence="4" id="KW-1199">Hemostasis impairing toxin</keyword>
<dbReference type="Pfam" id="PF00089">
    <property type="entry name" value="Trypsin"/>
    <property type="match status" value="1"/>
</dbReference>
<dbReference type="SUPFAM" id="SSF50494">
    <property type="entry name" value="Trypsin-like serine proteases"/>
    <property type="match status" value="1"/>
</dbReference>
<evidence type="ECO:0000313" key="10">
    <source>
        <dbReference type="EMBL" id="CAH4033037.1"/>
    </source>
</evidence>
<reference evidence="10" key="1">
    <citation type="submission" date="2022-05" db="EMBL/GenBank/DDBJ databases">
        <authorList>
            <person name="Okamura Y."/>
        </authorList>
    </citation>
    <scope>NUCLEOTIDE SEQUENCE</scope>
</reference>
<dbReference type="InterPro" id="IPR018114">
    <property type="entry name" value="TRYPSIN_HIS"/>
</dbReference>
<feature type="signal peptide" evidence="8">
    <location>
        <begin position="1"/>
        <end position="20"/>
    </location>
</feature>
<evidence type="ECO:0000313" key="11">
    <source>
        <dbReference type="Proteomes" id="UP001152562"/>
    </source>
</evidence>
<dbReference type="InterPro" id="IPR043504">
    <property type="entry name" value="Peptidase_S1_PA_chymotrypsin"/>
</dbReference>
<evidence type="ECO:0000256" key="5">
    <source>
        <dbReference type="ARBA" id="ARBA00055534"/>
    </source>
</evidence>
<evidence type="ECO:0000256" key="4">
    <source>
        <dbReference type="ARBA" id="ARBA00023240"/>
    </source>
</evidence>
<dbReference type="FunFam" id="2.40.10.10:FF:000068">
    <property type="entry name" value="transmembrane protease serine 2"/>
    <property type="match status" value="1"/>
</dbReference>
<evidence type="ECO:0000256" key="8">
    <source>
        <dbReference type="SAM" id="SignalP"/>
    </source>
</evidence>
<dbReference type="InterPro" id="IPR001314">
    <property type="entry name" value="Peptidase_S1A"/>
</dbReference>
<feature type="region of interest" description="Disordered" evidence="7">
    <location>
        <begin position="585"/>
        <end position="701"/>
    </location>
</feature>
<dbReference type="PRINTS" id="PR00722">
    <property type="entry name" value="CHYMOTRYPSIN"/>
</dbReference>
<dbReference type="PANTHER" id="PTHR24252:SF7">
    <property type="entry name" value="HYALIN"/>
    <property type="match status" value="1"/>
</dbReference>
<feature type="compositionally biased region" description="Low complexity" evidence="7">
    <location>
        <begin position="630"/>
        <end position="687"/>
    </location>
</feature>